<feature type="signal peptide" evidence="1">
    <location>
        <begin position="1"/>
        <end position="20"/>
    </location>
</feature>
<protein>
    <submittedName>
        <fullName evidence="2">Uncharacterized protein</fullName>
    </submittedName>
</protein>
<feature type="chain" id="PRO_5044779784" evidence="1">
    <location>
        <begin position="21"/>
        <end position="160"/>
    </location>
</feature>
<dbReference type="Proteomes" id="UP001234811">
    <property type="component" value="Unassembled WGS sequence"/>
</dbReference>
<gene>
    <name evidence="2" type="ORF">RF091_11015</name>
</gene>
<sequence>MFKTLAFGISICLLSLSSIADNIPSEKVLTERFEQAGIVKNDQWVKKGDDKSNWKTYRASGDLFYMYDSRFGAALISEKEPSKEQVDASLLSCLAIPAIAFDGLSVERKDKALATIKTAYLEPNEWSEDVIDGLMFKVKKSTLGGYPILYCDVESFNTWD</sequence>
<comment type="caution">
    <text evidence="2">The sequence shown here is derived from an EMBL/GenBank/DDBJ whole genome shotgun (WGS) entry which is preliminary data.</text>
</comment>
<evidence type="ECO:0000313" key="3">
    <source>
        <dbReference type="Proteomes" id="UP001234811"/>
    </source>
</evidence>
<proteinExistence type="predicted"/>
<dbReference type="EMBL" id="JAVIPQ010000156">
    <property type="protein sequence ID" value="MDQ9556042.1"/>
    <property type="molecule type" value="Genomic_DNA"/>
</dbReference>
<dbReference type="AlphaFoldDB" id="A0ABD5BHD2"/>
<name>A0ABD5BHD2_SERMA</name>
<accession>A0ABD5BHD2</accession>
<keyword evidence="1" id="KW-0732">Signal</keyword>
<dbReference type="RefSeq" id="WP_094859764.1">
    <property type="nucleotide sequence ID" value="NZ_CP047682.1"/>
</dbReference>
<reference evidence="2 3" key="1">
    <citation type="submission" date="2023-07" db="EMBL/GenBank/DDBJ databases">
        <title>Pathogens genome sequencing project 196.</title>
        <authorList>
            <person name="Cao X."/>
        </authorList>
    </citation>
    <scope>NUCLEOTIDE SEQUENCE [LARGE SCALE GENOMIC DNA]</scope>
    <source>
        <strain evidence="2 3">SM41</strain>
    </source>
</reference>
<evidence type="ECO:0000256" key="1">
    <source>
        <dbReference type="SAM" id="SignalP"/>
    </source>
</evidence>
<evidence type="ECO:0000313" key="2">
    <source>
        <dbReference type="EMBL" id="MDQ9556042.1"/>
    </source>
</evidence>
<organism evidence="2 3">
    <name type="scientific">Serratia marcescens</name>
    <dbReference type="NCBI Taxonomy" id="615"/>
    <lineage>
        <taxon>Bacteria</taxon>
        <taxon>Pseudomonadati</taxon>
        <taxon>Pseudomonadota</taxon>
        <taxon>Gammaproteobacteria</taxon>
        <taxon>Enterobacterales</taxon>
        <taxon>Yersiniaceae</taxon>
        <taxon>Serratia</taxon>
    </lineage>
</organism>